<dbReference type="EMBL" id="JACNYO010000052">
    <property type="protein sequence ID" value="MBC3215651.1"/>
    <property type="molecule type" value="Genomic_DNA"/>
</dbReference>
<organism evidence="1 2">
    <name type="scientific">Serratia fonticola</name>
    <dbReference type="NCBI Taxonomy" id="47917"/>
    <lineage>
        <taxon>Bacteria</taxon>
        <taxon>Pseudomonadati</taxon>
        <taxon>Pseudomonadota</taxon>
        <taxon>Gammaproteobacteria</taxon>
        <taxon>Enterobacterales</taxon>
        <taxon>Yersiniaceae</taxon>
        <taxon>Serratia</taxon>
    </lineage>
</organism>
<comment type="caution">
    <text evidence="1">The sequence shown here is derived from an EMBL/GenBank/DDBJ whole genome shotgun (WGS) entry which is preliminary data.</text>
</comment>
<name>A0AAW3WYV2_SERFO</name>
<dbReference type="AlphaFoldDB" id="A0AAW3WYV2"/>
<evidence type="ECO:0000313" key="2">
    <source>
        <dbReference type="Proteomes" id="UP000659084"/>
    </source>
</evidence>
<accession>A0AAW3WYV2</accession>
<evidence type="ECO:0000313" key="1">
    <source>
        <dbReference type="EMBL" id="MBC3215651.1"/>
    </source>
</evidence>
<protein>
    <submittedName>
        <fullName evidence="1">Uncharacterized protein</fullName>
    </submittedName>
</protein>
<gene>
    <name evidence="1" type="ORF">H8J20_26315</name>
</gene>
<reference evidence="1" key="1">
    <citation type="submission" date="2020-08" db="EMBL/GenBank/DDBJ databases">
        <title>Food and environmental bacterial isolates.</title>
        <authorList>
            <person name="Richter L."/>
            <person name="Du Plessis E.M."/>
            <person name="Duvenage S."/>
            <person name="Allam M."/>
            <person name="Korsten L."/>
        </authorList>
    </citation>
    <scope>NUCLEOTIDE SEQUENCE</scope>
    <source>
        <strain evidence="1">UPMP2127</strain>
    </source>
</reference>
<dbReference type="Proteomes" id="UP000659084">
    <property type="component" value="Unassembled WGS sequence"/>
</dbReference>
<dbReference type="RefSeq" id="WP_179251409.1">
    <property type="nucleotide sequence ID" value="NZ_JACBIV010000001.1"/>
</dbReference>
<proteinExistence type="predicted"/>
<sequence length="69" mass="7430">MAKLIKLTDRTSYDANHIIGIIANHNDSLDVMLSDGSLVSADRGYGESVWKAKQRLEDEINAAKANGGA</sequence>